<keyword evidence="2" id="KW-0677">Repeat</keyword>
<feature type="domain" description="NB-ARC" evidence="4">
    <location>
        <begin position="284"/>
        <end position="457"/>
    </location>
</feature>
<feature type="compositionally biased region" description="Low complexity" evidence="3">
    <location>
        <begin position="18"/>
        <end position="35"/>
    </location>
</feature>
<dbReference type="PRINTS" id="PR00364">
    <property type="entry name" value="DISEASERSIST"/>
</dbReference>
<evidence type="ECO:0008006" key="9">
    <source>
        <dbReference type="Google" id="ProtNLM"/>
    </source>
</evidence>
<evidence type="ECO:0000259" key="6">
    <source>
        <dbReference type="Pfam" id="PF25019"/>
    </source>
</evidence>
<dbReference type="AlphaFoldDB" id="A0A8T0IGY6"/>
<keyword evidence="8" id="KW-1185">Reference proteome</keyword>
<name>A0A8T0IGY6_CERPU</name>
<evidence type="ECO:0000313" key="8">
    <source>
        <dbReference type="Proteomes" id="UP000822688"/>
    </source>
</evidence>
<evidence type="ECO:0000256" key="3">
    <source>
        <dbReference type="SAM" id="MobiDB-lite"/>
    </source>
</evidence>
<comment type="caution">
    <text evidence="7">The sequence shown here is derived from an EMBL/GenBank/DDBJ whole genome shotgun (WGS) entry which is preliminary data.</text>
</comment>
<reference evidence="7" key="1">
    <citation type="submission" date="2020-06" db="EMBL/GenBank/DDBJ databases">
        <title>WGS assembly of Ceratodon purpureus strain R40.</title>
        <authorList>
            <person name="Carey S.B."/>
            <person name="Jenkins J."/>
            <person name="Shu S."/>
            <person name="Lovell J.T."/>
            <person name="Sreedasyam A."/>
            <person name="Maumus F."/>
            <person name="Tiley G.P."/>
            <person name="Fernandez-Pozo N."/>
            <person name="Barry K."/>
            <person name="Chen C."/>
            <person name="Wang M."/>
            <person name="Lipzen A."/>
            <person name="Daum C."/>
            <person name="Saski C.A."/>
            <person name="Payton A.C."/>
            <person name="Mcbreen J.C."/>
            <person name="Conrad R.E."/>
            <person name="Kollar L.M."/>
            <person name="Olsson S."/>
            <person name="Huttunen S."/>
            <person name="Landis J.B."/>
            <person name="Wickett N.J."/>
            <person name="Johnson M.G."/>
            <person name="Rensing S.A."/>
            <person name="Grimwood J."/>
            <person name="Schmutz J."/>
            <person name="Mcdaniel S.F."/>
        </authorList>
    </citation>
    <scope>NUCLEOTIDE SEQUENCE</scope>
    <source>
        <strain evidence="7">R40</strain>
    </source>
</reference>
<keyword evidence="1" id="KW-0433">Leucine-rich repeat</keyword>
<feature type="region of interest" description="Disordered" evidence="3">
    <location>
        <begin position="17"/>
        <end position="47"/>
    </location>
</feature>
<feature type="domain" description="Disease resistance R13L4/SHOC-2-like LRR" evidence="5">
    <location>
        <begin position="850"/>
        <end position="988"/>
    </location>
</feature>
<dbReference type="Pfam" id="PF23598">
    <property type="entry name" value="LRR_14"/>
    <property type="match status" value="1"/>
</dbReference>
<dbReference type="Proteomes" id="UP000822688">
    <property type="component" value="Chromosome 3"/>
</dbReference>
<dbReference type="InterPro" id="IPR027417">
    <property type="entry name" value="P-loop_NTPase"/>
</dbReference>
<dbReference type="GO" id="GO:0043531">
    <property type="term" value="F:ADP binding"/>
    <property type="evidence" value="ECO:0007669"/>
    <property type="project" value="InterPro"/>
</dbReference>
<evidence type="ECO:0000256" key="2">
    <source>
        <dbReference type="ARBA" id="ARBA00022737"/>
    </source>
</evidence>
<proteinExistence type="predicted"/>
<dbReference type="PANTHER" id="PTHR36766:SF30">
    <property type="entry name" value="TIR-NBS TYPE DISEASE RESISTANCE PROTEIN-RELATED"/>
    <property type="match status" value="1"/>
</dbReference>
<dbReference type="SUPFAM" id="SSF52058">
    <property type="entry name" value="L domain-like"/>
    <property type="match status" value="1"/>
</dbReference>
<dbReference type="SUPFAM" id="SSF52540">
    <property type="entry name" value="P-loop containing nucleoside triphosphate hydrolases"/>
    <property type="match status" value="1"/>
</dbReference>
<dbReference type="InterPro" id="IPR042197">
    <property type="entry name" value="Apaf_helical"/>
</dbReference>
<evidence type="ECO:0000313" key="7">
    <source>
        <dbReference type="EMBL" id="KAG0582146.1"/>
    </source>
</evidence>
<dbReference type="InterPro" id="IPR055414">
    <property type="entry name" value="LRR_R13L4/SHOC2-like"/>
</dbReference>
<gene>
    <name evidence="7" type="ORF">KC19_3G037400</name>
</gene>
<dbReference type="Gene3D" id="3.80.10.10">
    <property type="entry name" value="Ribonuclease Inhibitor"/>
    <property type="match status" value="1"/>
</dbReference>
<organism evidence="7 8">
    <name type="scientific">Ceratodon purpureus</name>
    <name type="common">Fire moss</name>
    <name type="synonym">Dicranum purpureum</name>
    <dbReference type="NCBI Taxonomy" id="3225"/>
    <lineage>
        <taxon>Eukaryota</taxon>
        <taxon>Viridiplantae</taxon>
        <taxon>Streptophyta</taxon>
        <taxon>Embryophyta</taxon>
        <taxon>Bryophyta</taxon>
        <taxon>Bryophytina</taxon>
        <taxon>Bryopsida</taxon>
        <taxon>Dicranidae</taxon>
        <taxon>Pseudoditrichales</taxon>
        <taxon>Ditrichaceae</taxon>
        <taxon>Ceratodon</taxon>
    </lineage>
</organism>
<dbReference type="InterPro" id="IPR056789">
    <property type="entry name" value="LRR_R13L1-DRL21"/>
</dbReference>
<dbReference type="Gene3D" id="1.10.8.430">
    <property type="entry name" value="Helical domain of apoptotic protease-activating factors"/>
    <property type="match status" value="1"/>
</dbReference>
<sequence length="1049" mass="117010">MGNSSSCRAISLRDVVTSLSQRESSPSCLSPSSKGGSKRGSKSGSKGDKKRLVFNFTDVSELDDILAEIDLALNDVLDNKVIERKTSQALETNITDVGTMLNSVSSKCQDAKSQMDSAKLIASASMQVLCDLLDSAKNLSWAGAALAMVAYTLRRLDRVSQNNITCHTLLRSMSSLAKHIRALVPELKEHDQKLRDATFLIARGVTLCSVHWRRGVLSKFGFADTTMGDLDQLCQEIRDVYPDLNLAVAVSIHKNQKILMRQMSHPLSPFTPAYPSNKVGLDIRVEEVIKKLTLESSDVRAVVLHGLPGIGKSTLGDAVYAKLNFPGRTHCRIEVGENPSAEKICSLQASILERLSGDKVKLGYPLEGRQRLEKYLEECRESLFIYIDNVLNPNDLQDLLPEKLVLPPKSRILVTSRVANLCSELDDRGVVSELYEVEELDFAQAKQMFCLLVFEDEDPPPVKKVQVSQVLKACGGMPLALELVGKYLRRQRSRQNWDTAWTHTLVSLQSSDPLAGTKDMSSYLGKLESMYEQLSKPLQRAFLDIITYYLDLPWEMVNHVIGEDQLLALQELAFVKKSSLDVDGIDRVHVHDLLVSLGRKLESGLRISSSEEDQLPTLLKSDDRDKKPIEGLCLRNCMEELSVESLDSLSASLRILILEQNVAGRCRKVPAHLQLFITQGSMPFQHIEKLTELAVLKLCEVDMDFDFVQFPDQLKSLIINDCQTLKELPEWFIELRILSSLDLSFCKNLQRLPDDFGRLTALQSLELQDCKTLEELPVDLINLTALQRLNLGGCENLKSLPAKFGQLSMLQRLKLWRCGRLASLPSDFGELQSLQELNMSLCESLERLPENFGHLFNLQSLELRFCRMLKALPEDFVHLSALQRLDLTGCEMLVTLPEGIGQLTGLWELHLDECESLKKLPEGFGGLVALHTLSLAGCCSLSALSEDFGSLESLLMLKLTDCSSLTSLPESFKQLVALKSLDVAGASDELITSVGELVSSSCNINIVPEPSSGRWQVSDMTWQTYLQEPNGPRWLMIDGYDFDDHDFQS</sequence>
<dbReference type="Gene3D" id="3.40.50.300">
    <property type="entry name" value="P-loop containing nucleotide triphosphate hydrolases"/>
    <property type="match status" value="1"/>
</dbReference>
<dbReference type="InterPro" id="IPR002182">
    <property type="entry name" value="NB-ARC"/>
</dbReference>
<evidence type="ECO:0000259" key="4">
    <source>
        <dbReference type="Pfam" id="PF00931"/>
    </source>
</evidence>
<feature type="domain" description="R13L1/DRL21-like LRR repeat region" evidence="6">
    <location>
        <begin position="706"/>
        <end position="770"/>
    </location>
</feature>
<dbReference type="PANTHER" id="PTHR36766">
    <property type="entry name" value="PLANT BROAD-SPECTRUM MILDEW RESISTANCE PROTEIN RPW8"/>
    <property type="match status" value="1"/>
</dbReference>
<dbReference type="EMBL" id="CM026423">
    <property type="protein sequence ID" value="KAG0582146.1"/>
    <property type="molecule type" value="Genomic_DNA"/>
</dbReference>
<dbReference type="Pfam" id="PF25019">
    <property type="entry name" value="LRR_R13L1-DRL21"/>
    <property type="match status" value="1"/>
</dbReference>
<dbReference type="GO" id="GO:0006952">
    <property type="term" value="P:defense response"/>
    <property type="evidence" value="ECO:0007669"/>
    <property type="project" value="UniProtKB-KW"/>
</dbReference>
<dbReference type="InterPro" id="IPR032675">
    <property type="entry name" value="LRR_dom_sf"/>
</dbReference>
<dbReference type="Pfam" id="PF00931">
    <property type="entry name" value="NB-ARC"/>
    <property type="match status" value="1"/>
</dbReference>
<evidence type="ECO:0000259" key="5">
    <source>
        <dbReference type="Pfam" id="PF23598"/>
    </source>
</evidence>
<protein>
    <recommendedName>
        <fullName evidence="9">NB-ARC domain-containing protein</fullName>
    </recommendedName>
</protein>
<accession>A0A8T0IGY6</accession>
<evidence type="ECO:0000256" key="1">
    <source>
        <dbReference type="ARBA" id="ARBA00022614"/>
    </source>
</evidence>